<gene>
    <name evidence="2" type="ORF">KL940_003570</name>
</gene>
<reference evidence="2 3" key="1">
    <citation type="journal article" date="2021" name="G3 (Bethesda)">
        <title>Genomic diversity, chromosomal rearrangements, and interspecies hybridization in the ogataea polymorpha species complex.</title>
        <authorList>
            <person name="Hanson S.J."/>
            <person name="Cinneide E.O."/>
            <person name="Salzberg L.I."/>
            <person name="Wolfe K.H."/>
            <person name="McGowan J."/>
            <person name="Fitzpatrick D.A."/>
            <person name="Matlin K."/>
        </authorList>
    </citation>
    <scope>NUCLEOTIDE SEQUENCE [LARGE SCALE GENOMIC DNA]</scope>
    <source>
        <strain evidence="2">51-138</strain>
    </source>
</reference>
<keyword evidence="3" id="KW-1185">Reference proteome</keyword>
<comment type="caution">
    <text evidence="2">The sequence shown here is derived from an EMBL/GenBank/DDBJ whole genome shotgun (WGS) entry which is preliminary data.</text>
</comment>
<feature type="region of interest" description="Disordered" evidence="1">
    <location>
        <begin position="70"/>
        <end position="90"/>
    </location>
</feature>
<dbReference type="EMBL" id="JAHLVD010000009">
    <property type="protein sequence ID" value="KAG7847658.1"/>
    <property type="molecule type" value="Genomic_DNA"/>
</dbReference>
<name>A0ABQ7RUG2_PICAN</name>
<evidence type="ECO:0000313" key="2">
    <source>
        <dbReference type="EMBL" id="KAG7847658.1"/>
    </source>
</evidence>
<proteinExistence type="predicted"/>
<accession>A0ABQ7RUG2</accession>
<protein>
    <submittedName>
        <fullName evidence="2">Uncharacterized protein</fullName>
    </submittedName>
</protein>
<dbReference type="Proteomes" id="UP001197328">
    <property type="component" value="Unassembled WGS sequence"/>
</dbReference>
<evidence type="ECO:0000313" key="3">
    <source>
        <dbReference type="Proteomes" id="UP001197328"/>
    </source>
</evidence>
<organism evidence="2 3">
    <name type="scientific">Pichia angusta</name>
    <name type="common">Yeast</name>
    <name type="synonym">Hansenula polymorpha</name>
    <dbReference type="NCBI Taxonomy" id="870730"/>
    <lineage>
        <taxon>Eukaryota</taxon>
        <taxon>Fungi</taxon>
        <taxon>Dikarya</taxon>
        <taxon>Ascomycota</taxon>
        <taxon>Saccharomycotina</taxon>
        <taxon>Pichiomycetes</taxon>
        <taxon>Pichiales</taxon>
        <taxon>Pichiaceae</taxon>
        <taxon>Ogataea</taxon>
    </lineage>
</organism>
<sequence length="90" mass="9367">MSPLYPGRGGIIRSPRSPGGLILIRRVVEQMSVGYMPDSTPKVLGTQQNAPSAAGANVASVGTPIGILDRAAEQPDTAEHSLKLDSGDRN</sequence>
<evidence type="ECO:0000256" key="1">
    <source>
        <dbReference type="SAM" id="MobiDB-lite"/>
    </source>
</evidence>